<keyword evidence="11" id="KW-0479">Metal-binding</keyword>
<evidence type="ECO:0000313" key="22">
    <source>
        <dbReference type="Proteomes" id="UP001526225"/>
    </source>
</evidence>
<keyword evidence="16 21" id="KW-0456">Lyase</keyword>
<dbReference type="EMBL" id="JAOZFE010000012">
    <property type="protein sequence ID" value="MCW0953839.1"/>
    <property type="molecule type" value="Genomic_DNA"/>
</dbReference>
<keyword evidence="12" id="KW-0547">Nucleotide-binding</keyword>
<keyword evidence="22" id="KW-1185">Reference proteome</keyword>
<evidence type="ECO:0000256" key="3">
    <source>
        <dbReference type="ARBA" id="ARBA00001941"/>
    </source>
</evidence>
<keyword evidence="13" id="KW-0862">Zinc</keyword>
<sequence length="353" mass="38727">MIIVNTQDKSYEILLENGLREHLGEKVAEVWSPRQIMIITDHHVAPLYLDEVSKSLRDAGFTVTATTVTAGEGAKSMTVAEKILVRMTELGFTRTDGVFALGGGVVTDLAGVIASLYMRGVSLIQMPTSLLAQVDASIGGKTALNLAGIKNVVGTFYQPDLVLIDPTVLTTMTTRDYAAGYAEIIKMSVLAGGVFADMTEAIKSLDDVREHQMPLIDASIRFKKQIVESDVFDNGQRQILNFGHTFGHAIELLSNGKLRHGEAIAIGMVTMSDRFERDGYTEVGTTDALVKRIQAVNLPVFSELFNHPDFTETLRHDKKHRGQQIELIGLKKIGEPVLLKKTMDHLSDFIEGI</sequence>
<protein>
    <recommendedName>
        <fullName evidence="8 18">3-dehydroquinate synthase</fullName>
        <ecNumber evidence="7 18">4.2.3.4</ecNumber>
    </recommendedName>
</protein>
<accession>A0ABT3E5Z8</accession>
<comment type="caution">
    <text evidence="21">The sequence shown here is derived from an EMBL/GenBank/DDBJ whole genome shotgun (WGS) entry which is preliminary data.</text>
</comment>
<evidence type="ECO:0000256" key="18">
    <source>
        <dbReference type="NCBIfam" id="TIGR01357"/>
    </source>
</evidence>
<dbReference type="CDD" id="cd08195">
    <property type="entry name" value="DHQS"/>
    <property type="match status" value="1"/>
</dbReference>
<dbReference type="Pfam" id="PF24621">
    <property type="entry name" value="DHQS_C"/>
    <property type="match status" value="1"/>
</dbReference>
<evidence type="ECO:0000259" key="20">
    <source>
        <dbReference type="Pfam" id="PF24621"/>
    </source>
</evidence>
<evidence type="ECO:0000256" key="5">
    <source>
        <dbReference type="ARBA" id="ARBA00004661"/>
    </source>
</evidence>
<evidence type="ECO:0000256" key="9">
    <source>
        <dbReference type="ARBA" id="ARBA00022490"/>
    </source>
</evidence>
<dbReference type="PANTHER" id="PTHR43622:SF7">
    <property type="entry name" value="3-DEHYDROQUINATE SYNTHASE, CHLOROPLASTIC"/>
    <property type="match status" value="1"/>
</dbReference>
<keyword evidence="9" id="KW-0963">Cytoplasm</keyword>
<dbReference type="InterPro" id="IPR016037">
    <property type="entry name" value="DHQ_synth_AroB"/>
</dbReference>
<dbReference type="NCBIfam" id="TIGR01357">
    <property type="entry name" value="aroB"/>
    <property type="match status" value="1"/>
</dbReference>
<organism evidence="21 22">
    <name type="scientific">Weissella ceti</name>
    <dbReference type="NCBI Taxonomy" id="759620"/>
    <lineage>
        <taxon>Bacteria</taxon>
        <taxon>Bacillati</taxon>
        <taxon>Bacillota</taxon>
        <taxon>Bacilli</taxon>
        <taxon>Lactobacillales</taxon>
        <taxon>Lactobacillaceae</taxon>
        <taxon>Weissella</taxon>
    </lineage>
</organism>
<dbReference type="SUPFAM" id="SSF56796">
    <property type="entry name" value="Dehydroquinate synthase-like"/>
    <property type="match status" value="1"/>
</dbReference>
<evidence type="ECO:0000256" key="12">
    <source>
        <dbReference type="ARBA" id="ARBA00022741"/>
    </source>
</evidence>
<evidence type="ECO:0000256" key="13">
    <source>
        <dbReference type="ARBA" id="ARBA00022833"/>
    </source>
</evidence>
<evidence type="ECO:0000256" key="8">
    <source>
        <dbReference type="ARBA" id="ARBA00017684"/>
    </source>
</evidence>
<comment type="catalytic activity">
    <reaction evidence="1">
        <text>7-phospho-2-dehydro-3-deoxy-D-arabino-heptonate = 3-dehydroquinate + phosphate</text>
        <dbReference type="Rhea" id="RHEA:21968"/>
        <dbReference type="ChEBI" id="CHEBI:32364"/>
        <dbReference type="ChEBI" id="CHEBI:43474"/>
        <dbReference type="ChEBI" id="CHEBI:58394"/>
        <dbReference type="EC" id="4.2.3.4"/>
    </reaction>
</comment>
<evidence type="ECO:0000256" key="11">
    <source>
        <dbReference type="ARBA" id="ARBA00022723"/>
    </source>
</evidence>
<evidence type="ECO:0000256" key="15">
    <source>
        <dbReference type="ARBA" id="ARBA00023141"/>
    </source>
</evidence>
<keyword evidence="17" id="KW-0170">Cobalt</keyword>
<dbReference type="Pfam" id="PF01761">
    <property type="entry name" value="DHQ_synthase"/>
    <property type="match status" value="1"/>
</dbReference>
<comment type="similarity">
    <text evidence="6">Belongs to the sugar phosphate cyclases superfamily. Dehydroquinate synthase family.</text>
</comment>
<evidence type="ECO:0000256" key="16">
    <source>
        <dbReference type="ARBA" id="ARBA00023239"/>
    </source>
</evidence>
<dbReference type="GO" id="GO:0003856">
    <property type="term" value="F:3-dehydroquinate synthase activity"/>
    <property type="evidence" value="ECO:0007669"/>
    <property type="project" value="UniProtKB-EC"/>
</dbReference>
<dbReference type="Gene3D" id="3.40.50.1970">
    <property type="match status" value="1"/>
</dbReference>
<dbReference type="InterPro" id="IPR056179">
    <property type="entry name" value="DHQS_C"/>
</dbReference>
<dbReference type="PANTHER" id="PTHR43622">
    <property type="entry name" value="3-DEHYDROQUINATE SYNTHASE"/>
    <property type="match status" value="1"/>
</dbReference>
<dbReference type="InterPro" id="IPR030963">
    <property type="entry name" value="DHQ_synth_fam"/>
</dbReference>
<evidence type="ECO:0000256" key="6">
    <source>
        <dbReference type="ARBA" id="ARBA00005412"/>
    </source>
</evidence>
<evidence type="ECO:0000313" key="21">
    <source>
        <dbReference type="EMBL" id="MCW0953839.1"/>
    </source>
</evidence>
<dbReference type="Gene3D" id="1.20.1090.10">
    <property type="entry name" value="Dehydroquinate synthase-like - alpha domain"/>
    <property type="match status" value="1"/>
</dbReference>
<evidence type="ECO:0000256" key="7">
    <source>
        <dbReference type="ARBA" id="ARBA00013031"/>
    </source>
</evidence>
<reference evidence="21 22" key="1">
    <citation type="submission" date="2022-10" db="EMBL/GenBank/DDBJ databases">
        <title>Weissella fermenti sp. nov., isolated from fermented cabbage.</title>
        <authorList>
            <person name="Lee J.K."/>
            <person name="Baek J.H."/>
            <person name="Choi D.G."/>
            <person name="Kim J.M."/>
            <person name="Jeon C.O."/>
        </authorList>
    </citation>
    <scope>NUCLEOTIDE SEQUENCE [LARGE SCALE GENOMIC DNA]</scope>
    <source>
        <strain evidence="21 22">KACC 18534</strain>
    </source>
</reference>
<evidence type="ECO:0000256" key="2">
    <source>
        <dbReference type="ARBA" id="ARBA00001911"/>
    </source>
</evidence>
<comment type="cofactor">
    <cofactor evidence="3">
        <name>Co(2+)</name>
        <dbReference type="ChEBI" id="CHEBI:48828"/>
    </cofactor>
</comment>
<comment type="cofactor">
    <cofactor evidence="2">
        <name>NAD(+)</name>
        <dbReference type="ChEBI" id="CHEBI:57540"/>
    </cofactor>
</comment>
<keyword evidence="15" id="KW-0057">Aromatic amino acid biosynthesis</keyword>
<dbReference type="InterPro" id="IPR030960">
    <property type="entry name" value="DHQS/DOIS_N"/>
</dbReference>
<dbReference type="PIRSF" id="PIRSF001455">
    <property type="entry name" value="DHQ_synth"/>
    <property type="match status" value="1"/>
</dbReference>
<evidence type="ECO:0000256" key="17">
    <source>
        <dbReference type="ARBA" id="ARBA00023285"/>
    </source>
</evidence>
<dbReference type="EC" id="4.2.3.4" evidence="7 18"/>
<comment type="pathway">
    <text evidence="5">Metabolic intermediate biosynthesis; chorismate biosynthesis; chorismate from D-erythrose 4-phosphate and phosphoenolpyruvate: step 2/7.</text>
</comment>
<evidence type="ECO:0000256" key="1">
    <source>
        <dbReference type="ARBA" id="ARBA00001393"/>
    </source>
</evidence>
<comment type="subcellular location">
    <subcellularLocation>
        <location evidence="4">Cytoplasm</location>
    </subcellularLocation>
</comment>
<feature type="domain" description="3-dehydroquinate synthase N-terminal" evidence="19">
    <location>
        <begin position="67"/>
        <end position="177"/>
    </location>
</feature>
<dbReference type="RefSeq" id="WP_213408590.1">
    <property type="nucleotide sequence ID" value="NZ_CP074441.1"/>
</dbReference>
<feature type="domain" description="3-dehydroquinate synthase C-terminal" evidence="20">
    <location>
        <begin position="180"/>
        <end position="319"/>
    </location>
</feature>
<keyword evidence="14" id="KW-0520">NAD</keyword>
<dbReference type="Proteomes" id="UP001526225">
    <property type="component" value="Unassembled WGS sequence"/>
</dbReference>
<gene>
    <name evidence="21" type="primary">aroB</name>
    <name evidence="21" type="ORF">OIT44_07220</name>
</gene>
<evidence type="ECO:0000256" key="10">
    <source>
        <dbReference type="ARBA" id="ARBA00022605"/>
    </source>
</evidence>
<evidence type="ECO:0000256" key="14">
    <source>
        <dbReference type="ARBA" id="ARBA00023027"/>
    </source>
</evidence>
<name>A0ABT3E5Z8_9LACO</name>
<evidence type="ECO:0000259" key="19">
    <source>
        <dbReference type="Pfam" id="PF01761"/>
    </source>
</evidence>
<dbReference type="InterPro" id="IPR050071">
    <property type="entry name" value="Dehydroquinate_synthase"/>
</dbReference>
<keyword evidence="10" id="KW-0028">Amino-acid biosynthesis</keyword>
<evidence type="ECO:0000256" key="4">
    <source>
        <dbReference type="ARBA" id="ARBA00004496"/>
    </source>
</evidence>
<proteinExistence type="inferred from homology"/>